<evidence type="ECO:0000256" key="1">
    <source>
        <dbReference type="SAM" id="MobiDB-lite"/>
    </source>
</evidence>
<dbReference type="EMBL" id="WIVE01000092">
    <property type="protein sequence ID" value="MQX38363.1"/>
    <property type="molecule type" value="Genomic_DNA"/>
</dbReference>
<dbReference type="OrthoDB" id="7431909at2"/>
<keyword evidence="3" id="KW-1185">Reference proteome</keyword>
<feature type="compositionally biased region" description="Acidic residues" evidence="1">
    <location>
        <begin position="288"/>
        <end position="300"/>
    </location>
</feature>
<feature type="compositionally biased region" description="Low complexity" evidence="1">
    <location>
        <begin position="352"/>
        <end position="361"/>
    </location>
</feature>
<dbReference type="Gene3D" id="1.25.40.10">
    <property type="entry name" value="Tetratricopeptide repeat domain"/>
    <property type="match status" value="1"/>
</dbReference>
<organism evidence="2 3">
    <name type="scientific">Roseospira navarrensis</name>
    <dbReference type="NCBI Taxonomy" id="140058"/>
    <lineage>
        <taxon>Bacteria</taxon>
        <taxon>Pseudomonadati</taxon>
        <taxon>Pseudomonadota</taxon>
        <taxon>Alphaproteobacteria</taxon>
        <taxon>Rhodospirillales</taxon>
        <taxon>Rhodospirillaceae</taxon>
        <taxon>Roseospira</taxon>
    </lineage>
</organism>
<gene>
    <name evidence="2" type="ORF">GHC57_17745</name>
</gene>
<feature type="compositionally biased region" description="Low complexity" evidence="1">
    <location>
        <begin position="274"/>
        <end position="287"/>
    </location>
</feature>
<sequence>MTGLHRSTTSGLRLSRRRPTARTALRALVVAGLLLGGLGGVAPALAAPEVVATAHDGYGRMVFRWDDPVRYTVEIQSGNLVAEFDAPVPADVALVPSRLDAYVDTVRVSGDRRTVTLPLKDDFRLKVFTLGGGVVIDLLGGPELAAPAPTPRDTTDSAPAPATSAPAAVRVRTGNHDTFQRIVFDWPRSVGHEMTRDGTRLTLRFDQPARLGVDAILSDLPDGFTDLGTQSGDGSSVFQMTVPEGANARTFESGPKVVLDVTLPDDPPAPAVPPQDSAEAPAQAAPEAEAEAEPETEAETGAETAPREETPPPGADAADTDAPVDTGLAPDEREIPVDAPATEPATEPEPEPGAAPEDTAPQTNTDPADTSDVMPEERPEVLPAALTDAPDDGGAPEDGGAPDDSAMTEDAGDGAEDVAPPSPPTSGSFVSLGFPWDQPTAGAVFRRAGYLWVVFDRFQEVDLDLLRRSGRGVVRTIEQVRVGPNSTLVRMTTAPGYNPSLRRDGLLWVVDLMQQPLRPERPIEVEPQLQSPVGSRLLLPVVEGGRVVPVRDPELGDQFFVLPLIQLGHGVYPARSFPEVTLPVTAQGVVVIPHSDRIEMRSSRSGAEIAAADGGLTLSEEDTRLQTLSTLGEGALKQIFDVPGWRREDDTMSFHEVLQDLQYAVAVAPESRRGQARLELARYYFANGYAPEALGVLRAIGEEQVEMVNTAAFRALRGATNFLMHRNGEAVDDLGHPSLIDVDEAAFWRAAAQSRLGHAGLQASVLEATGGVLETYPPDLRIPLSLVAAEAAIEAGDDLAANTFLEAARDPEFNTTHDEAAIKYLEGNLLASTGAFEAAMAAWREAEIGQSRFHAARATKARLDMEYDLDLIGADELIAGLEGLRFAWRGGDFEYDLLRELGDLYLQEGRYGDSLRNLRLAASYFQERPGVEELTETMRQVFDTLFLDGAANDMPPLKAIALFDEFRELTPTGNKGDEMIRRLADRLVSVDLLDPAAGLLERQIRYRLRGLERTRVGARLALVYLLNRQPGNALEALDKTRFAPLPERLERQRRHLRARALADTDDVPAAIALLENDSSEDARVLRAEIHWRDRNWAQAAQALAELVPAPPPGDAELPEKDAFRLIDWATALTLAGDETAVSLLRERYFDVLEGTPFQDAFDLVTATPEAGLIDIGSVGGKIRQAEKFRSYLTAYRDRLREDRLSAIN</sequence>
<dbReference type="Proteomes" id="UP000434582">
    <property type="component" value="Unassembled WGS sequence"/>
</dbReference>
<feature type="region of interest" description="Disordered" evidence="1">
    <location>
        <begin position="258"/>
        <end position="431"/>
    </location>
</feature>
<feature type="compositionally biased region" description="Low complexity" evidence="1">
    <location>
        <begin position="315"/>
        <end position="327"/>
    </location>
</feature>
<dbReference type="InterPro" id="IPR011990">
    <property type="entry name" value="TPR-like_helical_dom_sf"/>
</dbReference>
<reference evidence="2 3" key="1">
    <citation type="submission" date="2019-10" db="EMBL/GenBank/DDBJ databases">
        <title>Draft whole-genome sequence of the purple nonsulfur photosynthetic bacterium Roseospira navarrensis DSM 15114.</title>
        <authorList>
            <person name="Kyndt J.A."/>
            <person name="Meyer T.E."/>
        </authorList>
    </citation>
    <scope>NUCLEOTIDE SEQUENCE [LARGE SCALE GENOMIC DNA]</scope>
    <source>
        <strain evidence="2 3">DSM 15114</strain>
    </source>
</reference>
<accession>A0A7X2D4X1</accession>
<protein>
    <submittedName>
        <fullName evidence="2">Tetratricopeptide repeat protein</fullName>
    </submittedName>
</protein>
<feature type="region of interest" description="Disordered" evidence="1">
    <location>
        <begin position="146"/>
        <end position="166"/>
    </location>
</feature>
<evidence type="ECO:0000313" key="2">
    <source>
        <dbReference type="EMBL" id="MQX38363.1"/>
    </source>
</evidence>
<evidence type="ECO:0000313" key="3">
    <source>
        <dbReference type="Proteomes" id="UP000434582"/>
    </source>
</evidence>
<dbReference type="AlphaFoldDB" id="A0A7X2D4X1"/>
<name>A0A7X2D4X1_9PROT</name>
<dbReference type="RefSeq" id="WP_153346763.1">
    <property type="nucleotide sequence ID" value="NZ_WIVE01000092.1"/>
</dbReference>
<comment type="caution">
    <text evidence="2">The sequence shown here is derived from an EMBL/GenBank/DDBJ whole genome shotgun (WGS) entry which is preliminary data.</text>
</comment>
<proteinExistence type="predicted"/>
<feature type="compositionally biased region" description="Low complexity" evidence="1">
    <location>
        <begin position="156"/>
        <end position="166"/>
    </location>
</feature>
<feature type="compositionally biased region" description="Acidic residues" evidence="1">
    <location>
        <begin position="406"/>
        <end position="416"/>
    </location>
</feature>